<feature type="domain" description="Solute-binding protein family 5" evidence="2">
    <location>
        <begin position="100"/>
        <end position="470"/>
    </location>
</feature>
<dbReference type="GO" id="GO:1904680">
    <property type="term" value="F:peptide transmembrane transporter activity"/>
    <property type="evidence" value="ECO:0007669"/>
    <property type="project" value="TreeGrafter"/>
</dbReference>
<dbReference type="EMBL" id="FNEI01000001">
    <property type="protein sequence ID" value="SDI09579.1"/>
    <property type="molecule type" value="Genomic_DNA"/>
</dbReference>
<evidence type="ECO:0000313" key="3">
    <source>
        <dbReference type="EMBL" id="SDI09579.1"/>
    </source>
</evidence>
<dbReference type="PANTHER" id="PTHR30290">
    <property type="entry name" value="PERIPLASMIC BINDING COMPONENT OF ABC TRANSPORTER"/>
    <property type="match status" value="1"/>
</dbReference>
<accession>A0A1G8HSH8</accession>
<keyword evidence="1" id="KW-0732">Signal</keyword>
<proteinExistence type="predicted"/>
<dbReference type="GO" id="GO:0042597">
    <property type="term" value="C:periplasmic space"/>
    <property type="evidence" value="ECO:0007669"/>
    <property type="project" value="UniProtKB-ARBA"/>
</dbReference>
<dbReference type="PANTHER" id="PTHR30290:SF83">
    <property type="entry name" value="ABC TRANSPORTER SUBSTRATE-BINDING PROTEIN"/>
    <property type="match status" value="1"/>
</dbReference>
<evidence type="ECO:0000256" key="1">
    <source>
        <dbReference type="SAM" id="SignalP"/>
    </source>
</evidence>
<dbReference type="OrthoDB" id="5240629at2"/>
<feature type="chain" id="PRO_5039211117" evidence="1">
    <location>
        <begin position="23"/>
        <end position="574"/>
    </location>
</feature>
<dbReference type="SUPFAM" id="SSF53850">
    <property type="entry name" value="Periplasmic binding protein-like II"/>
    <property type="match status" value="1"/>
</dbReference>
<dbReference type="GO" id="GO:0043190">
    <property type="term" value="C:ATP-binding cassette (ABC) transporter complex"/>
    <property type="evidence" value="ECO:0007669"/>
    <property type="project" value="InterPro"/>
</dbReference>
<gene>
    <name evidence="3" type="ORF">SAMN05216555_10117</name>
</gene>
<evidence type="ECO:0000313" key="4">
    <source>
        <dbReference type="Proteomes" id="UP000182130"/>
    </source>
</evidence>
<keyword evidence="4" id="KW-1185">Reference proteome</keyword>
<dbReference type="RefSeq" id="WP_074585970.1">
    <property type="nucleotide sequence ID" value="NZ_FNEI01000001.1"/>
</dbReference>
<sequence>MKNRSRALALAVLITTAATGCAAGQSQPGNTSSAKSVTESAPQIVKSGFSTKGGNINVLMSSDFQTLDPGNSNYVQTANVGQLYYRTLTMAKETAGQPPKVVPDLATDTGKVSKDGLSWTYTLKEGIKFEDGRPITSADIKYGVERTFAQDVYTQAPQELNAALDDGGYKGPYKDPSAVLKAVETPDARTVVFHLKKPFAEFPALASRSNTAPVPKDKDTKLDYTNHPVSSGPYMVQSYSRGKSLKLVRNPHWDPATDPNRTALPDTFSFSLSTSQSTISQQLLANSDPNAITLDSNGAMQTSDSAKLADPQVKDRVASGLLGCNDVLSLNTEKLKDPDVRKAIALALDRQSILVQYGGRRFGELEQSPLNSKMTGYADPGLEIDPAGKPKLEEAKKLLEGKDYPKSLTYGYANNRDSYKNTGTVVQQNLKALGIDVQLVPIPAPNYYSVLASEQLPDMGRSGWCGGADPSSVRTSADPILGPNNDGTSYGFSNTSRYFDPQVSKAMYELRNTAGTSEELGKKWAEEFNKALKTYPIIPLIRSHTNSVVGSNIRNAQVGYFFGGIDLSIVGVEH</sequence>
<name>A0A1G8HSH8_9MICC</name>
<dbReference type="Gene3D" id="3.40.190.10">
    <property type="entry name" value="Periplasmic binding protein-like II"/>
    <property type="match status" value="1"/>
</dbReference>
<dbReference type="Proteomes" id="UP000182130">
    <property type="component" value="Unassembled WGS sequence"/>
</dbReference>
<dbReference type="InterPro" id="IPR030678">
    <property type="entry name" value="Peptide/Ni-bd"/>
</dbReference>
<feature type="signal peptide" evidence="1">
    <location>
        <begin position="1"/>
        <end position="22"/>
    </location>
</feature>
<dbReference type="STRING" id="1045773.SAMN05216555_10117"/>
<dbReference type="InterPro" id="IPR000914">
    <property type="entry name" value="SBP_5_dom"/>
</dbReference>
<organism evidence="3 4">
    <name type="scientific">Arthrobacter cupressi</name>
    <dbReference type="NCBI Taxonomy" id="1045773"/>
    <lineage>
        <taxon>Bacteria</taxon>
        <taxon>Bacillati</taxon>
        <taxon>Actinomycetota</taxon>
        <taxon>Actinomycetes</taxon>
        <taxon>Micrococcales</taxon>
        <taxon>Micrococcaceae</taxon>
        <taxon>Arthrobacter</taxon>
    </lineage>
</organism>
<reference evidence="4" key="1">
    <citation type="submission" date="2016-10" db="EMBL/GenBank/DDBJ databases">
        <authorList>
            <person name="Varghese N."/>
            <person name="Submissions S."/>
        </authorList>
    </citation>
    <scope>NUCLEOTIDE SEQUENCE [LARGE SCALE GENOMIC DNA]</scope>
    <source>
        <strain evidence="4">CGMCC 1.10783</strain>
    </source>
</reference>
<dbReference type="Pfam" id="PF00496">
    <property type="entry name" value="SBP_bac_5"/>
    <property type="match status" value="1"/>
</dbReference>
<dbReference type="GO" id="GO:0015833">
    <property type="term" value="P:peptide transport"/>
    <property type="evidence" value="ECO:0007669"/>
    <property type="project" value="TreeGrafter"/>
</dbReference>
<evidence type="ECO:0000259" key="2">
    <source>
        <dbReference type="Pfam" id="PF00496"/>
    </source>
</evidence>
<protein>
    <submittedName>
        <fullName evidence="3">Peptide/nickel transport system substrate-binding protein</fullName>
    </submittedName>
</protein>
<dbReference type="AlphaFoldDB" id="A0A1G8HSH8"/>
<dbReference type="PIRSF" id="PIRSF002741">
    <property type="entry name" value="MppA"/>
    <property type="match status" value="1"/>
</dbReference>
<dbReference type="Gene3D" id="3.10.105.10">
    <property type="entry name" value="Dipeptide-binding Protein, Domain 3"/>
    <property type="match status" value="1"/>
</dbReference>
<dbReference type="PROSITE" id="PS51257">
    <property type="entry name" value="PROKAR_LIPOPROTEIN"/>
    <property type="match status" value="1"/>
</dbReference>
<dbReference type="CDD" id="cd08506">
    <property type="entry name" value="PBP2_clavulanate_OppA2"/>
    <property type="match status" value="1"/>
</dbReference>
<dbReference type="InterPro" id="IPR039424">
    <property type="entry name" value="SBP_5"/>
</dbReference>